<evidence type="ECO:0008006" key="5">
    <source>
        <dbReference type="Google" id="ProtNLM"/>
    </source>
</evidence>
<feature type="chain" id="PRO_5020978121" description="Low-complexity protein" evidence="2">
    <location>
        <begin position="28"/>
        <end position="129"/>
    </location>
</feature>
<dbReference type="Proteomes" id="UP000295443">
    <property type="component" value="Unassembled WGS sequence"/>
</dbReference>
<feature type="compositionally biased region" description="Basic and acidic residues" evidence="1">
    <location>
        <begin position="77"/>
        <end position="102"/>
    </location>
</feature>
<accession>A0A4R1BIL3</accession>
<dbReference type="RefSeq" id="WP_131445048.1">
    <property type="nucleotide sequence ID" value="NZ_SJZB01000014.1"/>
</dbReference>
<sequence>MQRKQKNLSSLAWALAAGVTFALPAAAADNPFATPAGNGAFHQAAADEAKCGKCGAAMGMGDANKAEPGKTSAEKATASKDKAKAAKDKAKSKAKSTEAKAGEAKCGEGKCGAAMGMPEPNKCGAGKKQ</sequence>
<reference evidence="3 4" key="1">
    <citation type="submission" date="2019-03" db="EMBL/GenBank/DDBJ databases">
        <title>Genome sequence of Thiobacillaceae bacterium LSR1, a sulfur-oxidizing bacterium isolated from freshwater sediment.</title>
        <authorList>
            <person name="Li S."/>
        </authorList>
    </citation>
    <scope>NUCLEOTIDE SEQUENCE [LARGE SCALE GENOMIC DNA]</scope>
    <source>
        <strain evidence="3 4">LSR1</strain>
    </source>
</reference>
<dbReference type="EMBL" id="SJZB01000014">
    <property type="protein sequence ID" value="TCJ17165.1"/>
    <property type="molecule type" value="Genomic_DNA"/>
</dbReference>
<feature type="signal peptide" evidence="2">
    <location>
        <begin position="1"/>
        <end position="27"/>
    </location>
</feature>
<comment type="caution">
    <text evidence="3">The sequence shown here is derived from an EMBL/GenBank/DDBJ whole genome shotgun (WGS) entry which is preliminary data.</text>
</comment>
<feature type="region of interest" description="Disordered" evidence="1">
    <location>
        <begin position="62"/>
        <end position="102"/>
    </location>
</feature>
<protein>
    <recommendedName>
        <fullName evidence="5">Low-complexity protein</fullName>
    </recommendedName>
</protein>
<gene>
    <name evidence="3" type="ORF">EZJ19_04230</name>
</gene>
<evidence type="ECO:0000313" key="3">
    <source>
        <dbReference type="EMBL" id="TCJ17165.1"/>
    </source>
</evidence>
<proteinExistence type="predicted"/>
<evidence type="ECO:0000256" key="1">
    <source>
        <dbReference type="SAM" id="MobiDB-lite"/>
    </source>
</evidence>
<keyword evidence="4" id="KW-1185">Reference proteome</keyword>
<dbReference type="AlphaFoldDB" id="A0A4R1BIL3"/>
<keyword evidence="2" id="KW-0732">Signal</keyword>
<name>A0A4R1BIL3_9PROT</name>
<evidence type="ECO:0000313" key="4">
    <source>
        <dbReference type="Proteomes" id="UP000295443"/>
    </source>
</evidence>
<organism evidence="3 4">
    <name type="scientific">Parasulfuritortus cantonensis</name>
    <dbReference type="NCBI Taxonomy" id="2528202"/>
    <lineage>
        <taxon>Bacteria</taxon>
        <taxon>Pseudomonadati</taxon>
        <taxon>Pseudomonadota</taxon>
        <taxon>Betaproteobacteria</taxon>
        <taxon>Nitrosomonadales</taxon>
        <taxon>Thiobacillaceae</taxon>
        <taxon>Parasulfuritortus</taxon>
    </lineage>
</organism>
<evidence type="ECO:0000256" key="2">
    <source>
        <dbReference type="SAM" id="SignalP"/>
    </source>
</evidence>